<dbReference type="Proteomes" id="UP000635477">
    <property type="component" value="Unassembled WGS sequence"/>
</dbReference>
<sequence>MASPPRKSLREDTTPFLLQLFYRNGALHRPDEFASHTLPQHISVYTWSDCTLNELALELAASKPSAFPFPAIGTRLVFQLVFPDLRNASAVANAPPRFGVKDLGSIVIGEREGGTGTSDDVDMDAPMRDAKDMDKTLNDARFVVGDYVSCAVLPPLSDGSVAPLSSARREQASGPRDSRGGYRGGFQGRENGSNRGGSRGGRGSWRDDVGGGFPMGEWRRGERLPDGPGGTGGRPRGRGRW</sequence>
<organism evidence="3 4">
    <name type="scientific">Fusarium zealandicum</name>
    <dbReference type="NCBI Taxonomy" id="1053134"/>
    <lineage>
        <taxon>Eukaryota</taxon>
        <taxon>Fungi</taxon>
        <taxon>Dikarya</taxon>
        <taxon>Ascomycota</taxon>
        <taxon>Pezizomycotina</taxon>
        <taxon>Sordariomycetes</taxon>
        <taxon>Hypocreomycetidae</taxon>
        <taxon>Hypocreales</taxon>
        <taxon>Nectriaceae</taxon>
        <taxon>Fusarium</taxon>
        <taxon>Fusarium staphyleae species complex</taxon>
    </lineage>
</organism>
<dbReference type="OrthoDB" id="440566at2759"/>
<dbReference type="AlphaFoldDB" id="A0A8H4UEQ1"/>
<proteinExistence type="inferred from homology"/>
<comment type="caution">
    <text evidence="3">The sequence shown here is derived from an EMBL/GenBank/DDBJ whole genome shotgun (WGS) entry which is preliminary data.</text>
</comment>
<comment type="similarity">
    <text evidence="1">Belongs to the SAP18 family.</text>
</comment>
<feature type="compositionally biased region" description="Gly residues" evidence="2">
    <location>
        <begin position="194"/>
        <end position="203"/>
    </location>
</feature>
<dbReference type="PANTHER" id="PTHR13082:SF0">
    <property type="entry name" value="HISTONE DEACETYLASE COMPLEX SUBUNIT SAP18"/>
    <property type="match status" value="1"/>
</dbReference>
<feature type="compositionally biased region" description="Basic and acidic residues" evidence="2">
    <location>
        <begin position="167"/>
        <end position="180"/>
    </location>
</feature>
<dbReference type="Gene3D" id="3.10.20.550">
    <property type="entry name" value="ASAP complex, SAP18 subunit"/>
    <property type="match status" value="1"/>
</dbReference>
<dbReference type="GO" id="GO:0005634">
    <property type="term" value="C:nucleus"/>
    <property type="evidence" value="ECO:0007669"/>
    <property type="project" value="TreeGrafter"/>
</dbReference>
<keyword evidence="4" id="KW-1185">Reference proteome</keyword>
<name>A0A8H4UEQ1_9HYPO</name>
<gene>
    <name evidence="3" type="ORF">FZEAL_7960</name>
</gene>
<evidence type="ECO:0000256" key="2">
    <source>
        <dbReference type="SAM" id="MobiDB-lite"/>
    </source>
</evidence>
<evidence type="ECO:0000313" key="4">
    <source>
        <dbReference type="Proteomes" id="UP000635477"/>
    </source>
</evidence>
<dbReference type="InterPro" id="IPR042534">
    <property type="entry name" value="SAP18_sf"/>
</dbReference>
<evidence type="ECO:0000256" key="1">
    <source>
        <dbReference type="ARBA" id="ARBA00009143"/>
    </source>
</evidence>
<dbReference type="PANTHER" id="PTHR13082">
    <property type="entry name" value="SAP18"/>
    <property type="match status" value="1"/>
</dbReference>
<reference evidence="3" key="1">
    <citation type="journal article" date="2020" name="BMC Genomics">
        <title>Correction to: Identification and distribution of gene clusters required for synthesis of sphingolipid metabolism inhibitors in diverse species of the filamentous fungus Fusarium.</title>
        <authorList>
            <person name="Kim H.S."/>
            <person name="Lohmar J.M."/>
            <person name="Busman M."/>
            <person name="Brown D.W."/>
            <person name="Naumann T.A."/>
            <person name="Divon H.H."/>
            <person name="Lysoe E."/>
            <person name="Uhlig S."/>
            <person name="Proctor R.H."/>
        </authorList>
    </citation>
    <scope>NUCLEOTIDE SEQUENCE</scope>
    <source>
        <strain evidence="3">NRRL 22465</strain>
    </source>
</reference>
<evidence type="ECO:0008006" key="5">
    <source>
        <dbReference type="Google" id="ProtNLM"/>
    </source>
</evidence>
<feature type="region of interest" description="Disordered" evidence="2">
    <location>
        <begin position="159"/>
        <end position="241"/>
    </location>
</feature>
<protein>
    <recommendedName>
        <fullName evidence="5">Sin3-associated polypeptide Sap18</fullName>
    </recommendedName>
</protein>
<dbReference type="Pfam" id="PF06487">
    <property type="entry name" value="SAP18"/>
    <property type="match status" value="1"/>
</dbReference>
<evidence type="ECO:0000313" key="3">
    <source>
        <dbReference type="EMBL" id="KAF4975222.1"/>
    </source>
</evidence>
<reference evidence="3" key="2">
    <citation type="submission" date="2020-05" db="EMBL/GenBank/DDBJ databases">
        <authorList>
            <person name="Kim H.-S."/>
            <person name="Proctor R.H."/>
            <person name="Brown D.W."/>
        </authorList>
    </citation>
    <scope>NUCLEOTIDE SEQUENCE</scope>
    <source>
        <strain evidence="3">NRRL 22465</strain>
    </source>
</reference>
<accession>A0A8H4UEQ1</accession>
<dbReference type="InterPro" id="IPR010516">
    <property type="entry name" value="SAP18"/>
</dbReference>
<dbReference type="EMBL" id="JABEYC010000661">
    <property type="protein sequence ID" value="KAF4975222.1"/>
    <property type="molecule type" value="Genomic_DNA"/>
</dbReference>